<dbReference type="InterPro" id="IPR007219">
    <property type="entry name" value="XnlR_reg_dom"/>
</dbReference>
<dbReference type="PROSITE" id="PS50048">
    <property type="entry name" value="ZN2_CY6_FUNGAL_2"/>
    <property type="match status" value="1"/>
</dbReference>
<evidence type="ECO:0000256" key="2">
    <source>
        <dbReference type="ARBA" id="ARBA00023242"/>
    </source>
</evidence>
<dbReference type="EMBL" id="JAGTJS010000026">
    <property type="protein sequence ID" value="KAH7234253.1"/>
    <property type="molecule type" value="Genomic_DNA"/>
</dbReference>
<dbReference type="Pfam" id="PF04082">
    <property type="entry name" value="Fungal_trans"/>
    <property type="match status" value="1"/>
</dbReference>
<feature type="domain" description="Zn(2)-C6 fungal-type" evidence="4">
    <location>
        <begin position="15"/>
        <end position="51"/>
    </location>
</feature>
<dbReference type="InterPro" id="IPR001138">
    <property type="entry name" value="Zn2Cys6_DnaBD"/>
</dbReference>
<dbReference type="PANTHER" id="PTHR46910:SF25">
    <property type="entry name" value="ABC-TRANSPORTER-REGULATING TRANSCRIPTION FACTOR"/>
    <property type="match status" value="1"/>
</dbReference>
<protein>
    <recommendedName>
        <fullName evidence="4">Zn(2)-C6 fungal-type domain-containing protein</fullName>
    </recommendedName>
</protein>
<dbReference type="Gene3D" id="4.10.240.10">
    <property type="entry name" value="Zn(2)-C6 fungal-type DNA-binding domain"/>
    <property type="match status" value="1"/>
</dbReference>
<dbReference type="OrthoDB" id="39175at2759"/>
<organism evidence="5 6">
    <name type="scientific">Fusarium solani</name>
    <name type="common">Filamentous fungus</name>
    <dbReference type="NCBI Taxonomy" id="169388"/>
    <lineage>
        <taxon>Eukaryota</taxon>
        <taxon>Fungi</taxon>
        <taxon>Dikarya</taxon>
        <taxon>Ascomycota</taxon>
        <taxon>Pezizomycotina</taxon>
        <taxon>Sordariomycetes</taxon>
        <taxon>Hypocreomycetidae</taxon>
        <taxon>Hypocreales</taxon>
        <taxon>Nectriaceae</taxon>
        <taxon>Fusarium</taxon>
        <taxon>Fusarium solani species complex</taxon>
    </lineage>
</organism>
<feature type="region of interest" description="Disordered" evidence="3">
    <location>
        <begin position="571"/>
        <end position="592"/>
    </location>
</feature>
<dbReference type="Proteomes" id="UP000736672">
    <property type="component" value="Unassembled WGS sequence"/>
</dbReference>
<dbReference type="InterPro" id="IPR036864">
    <property type="entry name" value="Zn2-C6_fun-type_DNA-bd_sf"/>
</dbReference>
<name>A0A9P9JRG4_FUSSL</name>
<keyword evidence="2" id="KW-0539">Nucleus</keyword>
<dbReference type="InterPro" id="IPR050987">
    <property type="entry name" value="AtrR-like"/>
</dbReference>
<sequence length="680" mass="76382">MSTNQVETVVRINKTCDQCRNRKVRCIIPDAPRGTTPTCVSCARRDDSCHFSRFRRKVQVKVAESLSGASCAQPLRALPSEAYIDRILQSGPQDLLLCHEPFVVKAPDKQVPSSGFAFFSEQRVNSLMDRLKTPRLRDLIETLDDLIVERLSVKNNSRWKPIHFRKPTHTAPLSSEEVHLFVQAYFTRVHPLHPFLDRQQFQDQVSSPGLDQLLIDNPAFSALYHAVMALGSQHCQEGSFEPGVGKAWELFQVSLGHMADLIAPRESFESLQALTAMSIFANNICCIQLEARLVSQAARIAESLRYHKSSHAQPMHLKTFWVIYAIEKQISFQNRINSIISDDDIGCMVPATPESHFGEFNWFLSTIRFGRLLTIAYQSLFSLSASLRSVESYLAAIHHVRNLLEQWRLSIPAEYQPGGSTRFGNVFDPNEKLVALQTHFSYYHLVIGLERLTLHLDKEEGPRKQDSMLRLMNTAKAIVELTRFIDLEPHVPLFINCLVPVSALFILFDFVIHNPNHRETRANLSLLDSISGYFSLVECASKGGLPAGILSGFSSIAREYFCRVNEVRPADTRKQREPANSGGNTSIPDQHDTEGFDMASEADTIFVENPTQLEPLGGTRDFSSGSIEELSSSHSLNYPTPSFFDTAAEAPMLGSGDLRGLFGWVFPDSDMNDVEFEVTN</sequence>
<evidence type="ECO:0000313" key="6">
    <source>
        <dbReference type="Proteomes" id="UP000736672"/>
    </source>
</evidence>
<accession>A0A9P9JRG4</accession>
<keyword evidence="1" id="KW-0479">Metal-binding</keyword>
<gene>
    <name evidence="5" type="ORF">B0J15DRAFT_504569</name>
</gene>
<dbReference type="GO" id="GO:0000981">
    <property type="term" value="F:DNA-binding transcription factor activity, RNA polymerase II-specific"/>
    <property type="evidence" value="ECO:0007669"/>
    <property type="project" value="InterPro"/>
</dbReference>
<evidence type="ECO:0000259" key="4">
    <source>
        <dbReference type="PROSITE" id="PS50048"/>
    </source>
</evidence>
<evidence type="ECO:0000256" key="3">
    <source>
        <dbReference type="SAM" id="MobiDB-lite"/>
    </source>
</evidence>
<comment type="caution">
    <text evidence="5">The sequence shown here is derived from an EMBL/GenBank/DDBJ whole genome shotgun (WGS) entry which is preliminary data.</text>
</comment>
<dbReference type="GO" id="GO:0003677">
    <property type="term" value="F:DNA binding"/>
    <property type="evidence" value="ECO:0007669"/>
    <property type="project" value="InterPro"/>
</dbReference>
<proteinExistence type="predicted"/>
<dbReference type="CDD" id="cd12148">
    <property type="entry name" value="fungal_TF_MHR"/>
    <property type="match status" value="1"/>
</dbReference>
<dbReference type="GO" id="GO:0008270">
    <property type="term" value="F:zinc ion binding"/>
    <property type="evidence" value="ECO:0007669"/>
    <property type="project" value="InterPro"/>
</dbReference>
<keyword evidence="6" id="KW-1185">Reference proteome</keyword>
<reference evidence="5" key="1">
    <citation type="journal article" date="2021" name="Nat. Commun.">
        <title>Genetic determinants of endophytism in the Arabidopsis root mycobiome.</title>
        <authorList>
            <person name="Mesny F."/>
            <person name="Miyauchi S."/>
            <person name="Thiergart T."/>
            <person name="Pickel B."/>
            <person name="Atanasova L."/>
            <person name="Karlsson M."/>
            <person name="Huettel B."/>
            <person name="Barry K.W."/>
            <person name="Haridas S."/>
            <person name="Chen C."/>
            <person name="Bauer D."/>
            <person name="Andreopoulos W."/>
            <person name="Pangilinan J."/>
            <person name="LaButti K."/>
            <person name="Riley R."/>
            <person name="Lipzen A."/>
            <person name="Clum A."/>
            <person name="Drula E."/>
            <person name="Henrissat B."/>
            <person name="Kohler A."/>
            <person name="Grigoriev I.V."/>
            <person name="Martin F.M."/>
            <person name="Hacquard S."/>
        </authorList>
    </citation>
    <scope>NUCLEOTIDE SEQUENCE</scope>
    <source>
        <strain evidence="5">FSSC 5 MPI-SDFR-AT-0091</strain>
    </source>
</reference>
<dbReference type="SMART" id="SM00906">
    <property type="entry name" value="Fungal_trans"/>
    <property type="match status" value="1"/>
</dbReference>
<dbReference type="PROSITE" id="PS00463">
    <property type="entry name" value="ZN2_CY6_FUNGAL_1"/>
    <property type="match status" value="1"/>
</dbReference>
<dbReference type="CDD" id="cd00067">
    <property type="entry name" value="GAL4"/>
    <property type="match status" value="1"/>
</dbReference>
<dbReference type="AlphaFoldDB" id="A0A9P9JRG4"/>
<evidence type="ECO:0000313" key="5">
    <source>
        <dbReference type="EMBL" id="KAH7234253.1"/>
    </source>
</evidence>
<dbReference type="PANTHER" id="PTHR46910">
    <property type="entry name" value="TRANSCRIPTION FACTOR PDR1"/>
    <property type="match status" value="1"/>
</dbReference>
<evidence type="ECO:0000256" key="1">
    <source>
        <dbReference type="ARBA" id="ARBA00022723"/>
    </source>
</evidence>
<dbReference type="SUPFAM" id="SSF57701">
    <property type="entry name" value="Zn2/Cys6 DNA-binding domain"/>
    <property type="match status" value="1"/>
</dbReference>
<dbReference type="GO" id="GO:0006351">
    <property type="term" value="P:DNA-templated transcription"/>
    <property type="evidence" value="ECO:0007669"/>
    <property type="project" value="InterPro"/>
</dbReference>